<dbReference type="InterPro" id="IPR051678">
    <property type="entry name" value="AGP_Transferase"/>
</dbReference>
<dbReference type="PANTHER" id="PTHR21310">
    <property type="entry name" value="AMINOGLYCOSIDE PHOSPHOTRANSFERASE-RELATED-RELATED"/>
    <property type="match status" value="1"/>
</dbReference>
<dbReference type="PANTHER" id="PTHR21310:SF15">
    <property type="entry name" value="AMINOGLYCOSIDE PHOSPHOTRANSFERASE DOMAIN-CONTAINING PROTEIN"/>
    <property type="match status" value="1"/>
</dbReference>
<dbReference type="InterPro" id="IPR002575">
    <property type="entry name" value="Aminoglycoside_PTrfase"/>
</dbReference>
<proteinExistence type="predicted"/>
<protein>
    <recommendedName>
        <fullName evidence="1">Aminoglycoside phosphotransferase domain-containing protein</fullName>
    </recommendedName>
</protein>
<accession>A0A8H5FKR8</accession>
<evidence type="ECO:0000313" key="3">
    <source>
        <dbReference type="Proteomes" id="UP000541558"/>
    </source>
</evidence>
<comment type="caution">
    <text evidence="2">The sequence shown here is derived from an EMBL/GenBank/DDBJ whole genome shotgun (WGS) entry which is preliminary data.</text>
</comment>
<evidence type="ECO:0000313" key="2">
    <source>
        <dbReference type="EMBL" id="KAF5340406.1"/>
    </source>
</evidence>
<dbReference type="OrthoDB" id="10003767at2759"/>
<gene>
    <name evidence="2" type="ORF">D9611_007965</name>
</gene>
<dbReference type="Proteomes" id="UP000541558">
    <property type="component" value="Unassembled WGS sequence"/>
</dbReference>
<feature type="domain" description="Aminoglycoside phosphotransferase" evidence="1">
    <location>
        <begin position="55"/>
        <end position="324"/>
    </location>
</feature>
<organism evidence="2 3">
    <name type="scientific">Ephemerocybe angulata</name>
    <dbReference type="NCBI Taxonomy" id="980116"/>
    <lineage>
        <taxon>Eukaryota</taxon>
        <taxon>Fungi</taxon>
        <taxon>Dikarya</taxon>
        <taxon>Basidiomycota</taxon>
        <taxon>Agaricomycotina</taxon>
        <taxon>Agaricomycetes</taxon>
        <taxon>Agaricomycetidae</taxon>
        <taxon>Agaricales</taxon>
        <taxon>Agaricineae</taxon>
        <taxon>Psathyrellaceae</taxon>
        <taxon>Ephemerocybe</taxon>
    </lineage>
</organism>
<name>A0A8H5FKR8_9AGAR</name>
<dbReference type="InterPro" id="IPR011009">
    <property type="entry name" value="Kinase-like_dom_sf"/>
</dbReference>
<sequence length="500" mass="55815">MTVPLPLPLDEQHLSSLPQAKRFNLRGLIDCSTGHLSERQSKVGGDISALVCLSISFVGSGAYNYVYHLEFSDGTQLAASVSRPSGAFEPDYSPAAKESEIATMRFVRESGLYPGVSVPQVYAWNTNFENPAGAPYVLMEFIKGKAFNLAVRDDDPGWFHGLRAVPESQQVALVKAMARLKASLSKPVPFSEIGSLAVDSSGTFSVGPLMAINGESLGGPYKSVEDMWRESHEECLLGGIEECCYRTEKNLPSLEFERHTPHDLMDRYQKLSALIPYFKIPEPYTPLVLHHPDLALRNIFFDEESLLSDDPKVACVIDWSGAQILPLMLASSFPLDMMTTFTSPGIALKGPAEMAWDDVPYDWTYFGDPDKTIVREGDSLSEAEAKRIRCEIRLFYLRGLFGAHYGQQIVKLHQGSDLPRATVYLDAQYYLKFHEVMMGSFLGWIVHRHWISEMYWRLRMMPTGNSASGERLVVGPDVYRSTIEPAVVDLGLFEDTPEET</sequence>
<evidence type="ECO:0000259" key="1">
    <source>
        <dbReference type="Pfam" id="PF01636"/>
    </source>
</evidence>
<reference evidence="2 3" key="1">
    <citation type="journal article" date="2020" name="ISME J.">
        <title>Uncovering the hidden diversity of litter-decomposition mechanisms in mushroom-forming fungi.</title>
        <authorList>
            <person name="Floudas D."/>
            <person name="Bentzer J."/>
            <person name="Ahren D."/>
            <person name="Johansson T."/>
            <person name="Persson P."/>
            <person name="Tunlid A."/>
        </authorList>
    </citation>
    <scope>NUCLEOTIDE SEQUENCE [LARGE SCALE GENOMIC DNA]</scope>
    <source>
        <strain evidence="2 3">CBS 175.51</strain>
    </source>
</reference>
<dbReference type="SUPFAM" id="SSF56112">
    <property type="entry name" value="Protein kinase-like (PK-like)"/>
    <property type="match status" value="1"/>
</dbReference>
<dbReference type="EMBL" id="JAACJK010000004">
    <property type="protein sequence ID" value="KAF5340406.1"/>
    <property type="molecule type" value="Genomic_DNA"/>
</dbReference>
<dbReference type="AlphaFoldDB" id="A0A8H5FKR8"/>
<keyword evidence="3" id="KW-1185">Reference proteome</keyword>
<dbReference type="Pfam" id="PF01636">
    <property type="entry name" value="APH"/>
    <property type="match status" value="1"/>
</dbReference>